<protein>
    <recommendedName>
        <fullName evidence="3">Type II secretion system protein GspG C-terminal domain-containing protein</fullName>
    </recommendedName>
</protein>
<dbReference type="OrthoDB" id="532576at2"/>
<organism evidence="1 2">
    <name type="scientific">Luteibacter rhizovicinus</name>
    <dbReference type="NCBI Taxonomy" id="242606"/>
    <lineage>
        <taxon>Bacteria</taxon>
        <taxon>Pseudomonadati</taxon>
        <taxon>Pseudomonadota</taxon>
        <taxon>Gammaproteobacteria</taxon>
        <taxon>Lysobacterales</taxon>
        <taxon>Rhodanobacteraceae</taxon>
        <taxon>Luteibacter</taxon>
    </lineage>
</organism>
<proteinExistence type="predicted"/>
<evidence type="ECO:0008006" key="3">
    <source>
        <dbReference type="Google" id="ProtNLM"/>
    </source>
</evidence>
<reference evidence="1 2" key="1">
    <citation type="submission" date="2019-03" db="EMBL/GenBank/DDBJ databases">
        <title>Above-ground endophytic microbial communities from plants in different locations in the United States.</title>
        <authorList>
            <person name="Frank C."/>
        </authorList>
    </citation>
    <scope>NUCLEOTIDE SEQUENCE [LARGE SCALE GENOMIC DNA]</scope>
    <source>
        <strain evidence="1 2">LP_13_YM</strain>
    </source>
</reference>
<evidence type="ECO:0000313" key="2">
    <source>
        <dbReference type="Proteomes" id="UP000295645"/>
    </source>
</evidence>
<dbReference type="RefSeq" id="WP_132141290.1">
    <property type="nucleotide sequence ID" value="NZ_SMCS01000001.1"/>
</dbReference>
<dbReference type="EMBL" id="SMCS01000001">
    <property type="protein sequence ID" value="TCV97208.1"/>
    <property type="molecule type" value="Genomic_DNA"/>
</dbReference>
<accession>A0A4R3YZ92</accession>
<gene>
    <name evidence="1" type="ORF">EC912_101203</name>
</gene>
<comment type="caution">
    <text evidence="1">The sequence shown here is derived from an EMBL/GenBank/DDBJ whole genome shotgun (WGS) entry which is preliminary data.</text>
</comment>
<evidence type="ECO:0000313" key="1">
    <source>
        <dbReference type="EMBL" id="TCV97208.1"/>
    </source>
</evidence>
<name>A0A4R3YZ92_9GAMM</name>
<dbReference type="Proteomes" id="UP000295645">
    <property type="component" value="Unassembled WGS sequence"/>
</dbReference>
<keyword evidence="2" id="KW-1185">Reference proteome</keyword>
<sequence>MMRGNGVRLLAVVVSIVMVVAVVAAICVEGTPQHQRELRTDKIRIADLDRLSVAIRAYEGTKGVLPETLAASGAVMAIVDPVTGAPYEYGITGKSTWRLCATFAEPSEPEARDTFVVEGAFHLPRQHVAGRQCFDQKIGVRR</sequence>
<dbReference type="AlphaFoldDB" id="A0A4R3YZ92"/>